<dbReference type="EMBL" id="SDPM01000004">
    <property type="protein sequence ID" value="RXZ86462.1"/>
    <property type="molecule type" value="Genomic_DNA"/>
</dbReference>
<keyword evidence="5" id="KW-1185">Reference proteome</keyword>
<dbReference type="GO" id="GO:0046872">
    <property type="term" value="F:metal ion binding"/>
    <property type="evidence" value="ECO:0007669"/>
    <property type="project" value="UniProtKB-KW"/>
</dbReference>
<organism evidence="4 5">
    <name type="scientific">Agromyces atrinae</name>
    <dbReference type="NCBI Taxonomy" id="592376"/>
    <lineage>
        <taxon>Bacteria</taxon>
        <taxon>Bacillati</taxon>
        <taxon>Actinomycetota</taxon>
        <taxon>Actinomycetes</taxon>
        <taxon>Micrococcales</taxon>
        <taxon>Microbacteriaceae</taxon>
        <taxon>Agromyces</taxon>
    </lineage>
</organism>
<dbReference type="GO" id="GO:0004493">
    <property type="term" value="F:methylmalonyl-CoA epimerase activity"/>
    <property type="evidence" value="ECO:0007669"/>
    <property type="project" value="TreeGrafter"/>
</dbReference>
<dbReference type="Proteomes" id="UP000581087">
    <property type="component" value="Unassembled WGS sequence"/>
</dbReference>
<dbReference type="InterPro" id="IPR029068">
    <property type="entry name" value="Glyas_Bleomycin-R_OHBP_Dase"/>
</dbReference>
<keyword evidence="3" id="KW-0560">Oxidoreductase</keyword>
<evidence type="ECO:0000313" key="6">
    <source>
        <dbReference type="Proteomes" id="UP000581087"/>
    </source>
</evidence>
<dbReference type="EMBL" id="JACCBI010000001">
    <property type="protein sequence ID" value="NYD66118.1"/>
    <property type="molecule type" value="Genomic_DNA"/>
</dbReference>
<dbReference type="PANTHER" id="PTHR43048:SF5">
    <property type="entry name" value="BLR5325 PROTEIN"/>
    <property type="match status" value="1"/>
</dbReference>
<dbReference type="PROSITE" id="PS51819">
    <property type="entry name" value="VOC"/>
    <property type="match status" value="1"/>
</dbReference>
<evidence type="ECO:0000313" key="3">
    <source>
        <dbReference type="EMBL" id="NYD66118.1"/>
    </source>
</evidence>
<dbReference type="GO" id="GO:0016829">
    <property type="term" value="F:lyase activity"/>
    <property type="evidence" value="ECO:0007669"/>
    <property type="project" value="UniProtKB-KW"/>
</dbReference>
<dbReference type="PANTHER" id="PTHR43048">
    <property type="entry name" value="METHYLMALONYL-COA EPIMERASE"/>
    <property type="match status" value="1"/>
</dbReference>
<accession>A0A4Q2M9A5</accession>
<reference evidence="4 5" key="1">
    <citation type="submission" date="2019-01" db="EMBL/GenBank/DDBJ databases">
        <title>Agromyces.</title>
        <authorList>
            <person name="Li J."/>
        </authorList>
    </citation>
    <scope>NUCLEOTIDE SEQUENCE [LARGE SCALE GENOMIC DNA]</scope>
    <source>
        <strain evidence="4 5">DSM 23870</strain>
    </source>
</reference>
<dbReference type="OrthoDB" id="7187210at2"/>
<dbReference type="Pfam" id="PF13669">
    <property type="entry name" value="Glyoxalase_4"/>
    <property type="match status" value="1"/>
</dbReference>
<dbReference type="Gene3D" id="3.10.180.10">
    <property type="entry name" value="2,3-Dihydroxybiphenyl 1,2-Dioxygenase, domain 1"/>
    <property type="match status" value="1"/>
</dbReference>
<dbReference type="AlphaFoldDB" id="A0A4Q2M9A5"/>
<keyword evidence="1" id="KW-0479">Metal-binding</keyword>
<gene>
    <name evidence="3" type="ORF">BJ972_000637</name>
    <name evidence="4" type="ORF">ESP50_08630</name>
</gene>
<keyword evidence="3" id="KW-0456">Lyase</keyword>
<dbReference type="GO" id="GO:0046491">
    <property type="term" value="P:L-methylmalonyl-CoA metabolic process"/>
    <property type="evidence" value="ECO:0007669"/>
    <property type="project" value="TreeGrafter"/>
</dbReference>
<evidence type="ECO:0000259" key="2">
    <source>
        <dbReference type="PROSITE" id="PS51819"/>
    </source>
</evidence>
<feature type="domain" description="VOC" evidence="2">
    <location>
        <begin position="5"/>
        <end position="143"/>
    </location>
</feature>
<dbReference type="InterPro" id="IPR051785">
    <property type="entry name" value="MMCE/EMCE_epimerase"/>
</dbReference>
<dbReference type="InterPro" id="IPR037523">
    <property type="entry name" value="VOC_core"/>
</dbReference>
<evidence type="ECO:0000313" key="5">
    <source>
        <dbReference type="Proteomes" id="UP000292686"/>
    </source>
</evidence>
<proteinExistence type="predicted"/>
<dbReference type="GO" id="GO:0051213">
    <property type="term" value="F:dioxygenase activity"/>
    <property type="evidence" value="ECO:0007669"/>
    <property type="project" value="UniProtKB-KW"/>
</dbReference>
<evidence type="ECO:0000313" key="4">
    <source>
        <dbReference type="EMBL" id="RXZ86462.1"/>
    </source>
</evidence>
<dbReference type="Proteomes" id="UP000292686">
    <property type="component" value="Unassembled WGS sequence"/>
</dbReference>
<keyword evidence="3" id="KW-0223">Dioxygenase</keyword>
<name>A0A4Q2M9A5_9MICO</name>
<protein>
    <submittedName>
        <fullName evidence="3">Catechol 2,3-dioxygenase-like lactoylglutathione lyase family enzyme</fullName>
    </submittedName>
    <submittedName>
        <fullName evidence="4">VOC family protein</fullName>
    </submittedName>
</protein>
<dbReference type="SUPFAM" id="SSF54593">
    <property type="entry name" value="Glyoxalase/Bleomycin resistance protein/Dihydroxybiphenyl dioxygenase"/>
    <property type="match status" value="1"/>
</dbReference>
<sequence length="144" mass="15683">MAVRRMDHVGYVVDDLESAVAFFVALGLEVEGRASVSGEWADRLLALDDVQTDIAVVRTPDGQSRVELSTFHNPAVQPGMPDAPVNVTGIPRLTFVVDSLDETLENLNPHGARLVGDIARYEDVCRYCYVRGPAGVIIGIVEEF</sequence>
<dbReference type="RefSeq" id="WP_129174141.1">
    <property type="nucleotide sequence ID" value="NZ_JACCBI010000001.1"/>
</dbReference>
<dbReference type="CDD" id="cd08353">
    <property type="entry name" value="VOC_like"/>
    <property type="match status" value="1"/>
</dbReference>
<comment type="caution">
    <text evidence="4">The sequence shown here is derived from an EMBL/GenBank/DDBJ whole genome shotgun (WGS) entry which is preliminary data.</text>
</comment>
<reference evidence="3 6" key="2">
    <citation type="submission" date="2020-07" db="EMBL/GenBank/DDBJ databases">
        <title>Sequencing the genomes of 1000 actinobacteria strains.</title>
        <authorList>
            <person name="Klenk H.-P."/>
        </authorList>
    </citation>
    <scope>NUCLEOTIDE SEQUENCE [LARGE SCALE GENOMIC DNA]</scope>
    <source>
        <strain evidence="3 6">DSM 23870</strain>
    </source>
</reference>
<evidence type="ECO:0000256" key="1">
    <source>
        <dbReference type="ARBA" id="ARBA00022723"/>
    </source>
</evidence>